<dbReference type="InterPro" id="IPR036063">
    <property type="entry name" value="Smr_dom_sf"/>
</dbReference>
<organism evidence="1 2">
    <name type="scientific">Brachyspira pilosicoli P43/6/78</name>
    <dbReference type="NCBI Taxonomy" id="1042417"/>
    <lineage>
        <taxon>Bacteria</taxon>
        <taxon>Pseudomonadati</taxon>
        <taxon>Spirochaetota</taxon>
        <taxon>Spirochaetia</taxon>
        <taxon>Brachyspirales</taxon>
        <taxon>Brachyspiraceae</taxon>
        <taxon>Brachyspira</taxon>
    </lineage>
</organism>
<gene>
    <name evidence="1" type="ORF">BPP43_11680</name>
</gene>
<evidence type="ECO:0008006" key="3">
    <source>
        <dbReference type="Google" id="ProtNLM"/>
    </source>
</evidence>
<dbReference type="SUPFAM" id="SSF160443">
    <property type="entry name" value="SMR domain-like"/>
    <property type="match status" value="1"/>
</dbReference>
<evidence type="ECO:0000313" key="2">
    <source>
        <dbReference type="Proteomes" id="UP000010793"/>
    </source>
</evidence>
<dbReference type="RefSeq" id="WP_015274964.1">
    <property type="nucleotide sequence ID" value="NC_019908.1"/>
</dbReference>
<keyword evidence="2" id="KW-1185">Reference proteome</keyword>
<dbReference type="Gene3D" id="3.30.1370.110">
    <property type="match status" value="1"/>
</dbReference>
<reference evidence="1 2" key="1">
    <citation type="journal article" date="2013" name="Genome Announc.">
        <title>Complete Genome Sequence of the Porcine Strain Brachyspira pilosicoli P43/6/78(T.).</title>
        <authorList>
            <person name="Lin C."/>
            <person name="den Bakker H.C."/>
            <person name="Suzuki H."/>
            <person name="Lefebure T."/>
            <person name="Ponnala L."/>
            <person name="Sun Q."/>
            <person name="Stanhope M.J."/>
            <person name="Wiedmann M."/>
            <person name="Duhamel G.E."/>
        </authorList>
    </citation>
    <scope>NUCLEOTIDE SEQUENCE [LARGE SCALE GENOMIC DNA]</scope>
    <source>
        <strain evidence="1 2">P43/6/78</strain>
    </source>
</reference>
<dbReference type="EMBL" id="CP002873">
    <property type="protein sequence ID" value="AGA67480.1"/>
    <property type="molecule type" value="Genomic_DNA"/>
</dbReference>
<evidence type="ECO:0000313" key="1">
    <source>
        <dbReference type="EMBL" id="AGA67480.1"/>
    </source>
</evidence>
<proteinExistence type="predicted"/>
<dbReference type="Proteomes" id="UP000010793">
    <property type="component" value="Chromosome"/>
</dbReference>
<sequence>MNLFIDLHRKSAKEARRYFTSLLMMLCILKLLFGDNLSINIEIVFGRGLHSENKRPVLKYVILRQAEKYKYFGYEYKLNKKTANGSMIITF</sequence>
<protein>
    <recommendedName>
        <fullName evidence="3">Smr domain-containing protein</fullName>
    </recommendedName>
</protein>
<dbReference type="AlphaFoldDB" id="A0A3B6VP19"/>
<name>A0A3B6VP19_BRAPL</name>
<accession>A0A3B6VP19</accession>
<dbReference type="KEGG" id="bpip:BPP43_11680"/>